<dbReference type="PANTHER" id="PTHR14136">
    <property type="entry name" value="BTB_POZ DOMAIN-CONTAINING PROTEIN KCTD9"/>
    <property type="match status" value="1"/>
</dbReference>
<feature type="domain" description="BTB" evidence="1">
    <location>
        <begin position="14"/>
        <end position="117"/>
    </location>
</feature>
<dbReference type="InterPro" id="IPR051082">
    <property type="entry name" value="Pentapeptide-BTB/POZ_domain"/>
</dbReference>
<evidence type="ECO:0000313" key="2">
    <source>
        <dbReference type="EMBL" id="ALC47813.1"/>
    </source>
</evidence>
<dbReference type="SUPFAM" id="SSF54695">
    <property type="entry name" value="POZ domain"/>
    <property type="match status" value="1"/>
</dbReference>
<keyword evidence="3" id="KW-1185">Reference proteome</keyword>
<dbReference type="SUPFAM" id="SSF141571">
    <property type="entry name" value="Pentapeptide repeat-like"/>
    <property type="match status" value="1"/>
</dbReference>
<dbReference type="Pfam" id="PF00805">
    <property type="entry name" value="Pentapeptide"/>
    <property type="match status" value="1"/>
</dbReference>
<dbReference type="SMR" id="A0A0M3QYK0"/>
<dbReference type="Gene3D" id="3.30.710.10">
    <property type="entry name" value="Potassium Channel Kv1.1, Chain A"/>
    <property type="match status" value="1"/>
</dbReference>
<name>A0A0M3QYK0_DROBS</name>
<dbReference type="GO" id="GO:0051260">
    <property type="term" value="P:protein homooligomerization"/>
    <property type="evidence" value="ECO:0007669"/>
    <property type="project" value="InterPro"/>
</dbReference>
<gene>
    <name evidence="2" type="ORF">Dbus_chr3Rg2563</name>
</gene>
<dbReference type="SMART" id="SM00225">
    <property type="entry name" value="BTB"/>
    <property type="match status" value="1"/>
</dbReference>
<dbReference type="OrthoDB" id="9989223at2759"/>
<organism evidence="2 3">
    <name type="scientific">Drosophila busckii</name>
    <name type="common">Fruit fly</name>
    <dbReference type="NCBI Taxonomy" id="30019"/>
    <lineage>
        <taxon>Eukaryota</taxon>
        <taxon>Metazoa</taxon>
        <taxon>Ecdysozoa</taxon>
        <taxon>Arthropoda</taxon>
        <taxon>Hexapoda</taxon>
        <taxon>Insecta</taxon>
        <taxon>Pterygota</taxon>
        <taxon>Neoptera</taxon>
        <taxon>Endopterygota</taxon>
        <taxon>Diptera</taxon>
        <taxon>Brachycera</taxon>
        <taxon>Muscomorpha</taxon>
        <taxon>Ephydroidea</taxon>
        <taxon>Drosophilidae</taxon>
        <taxon>Drosophila</taxon>
    </lineage>
</organism>
<dbReference type="Proteomes" id="UP000494163">
    <property type="component" value="Chromosome 3R"/>
</dbReference>
<dbReference type="OMA" id="KCDLSGC"/>
<dbReference type="STRING" id="30019.A0A0M3QYK0"/>
<evidence type="ECO:0000259" key="1">
    <source>
        <dbReference type="SMART" id="SM00225"/>
    </source>
</evidence>
<accession>A0A0M3QYK0</accession>
<proteinExistence type="predicted"/>
<evidence type="ECO:0000313" key="3">
    <source>
        <dbReference type="Proteomes" id="UP000494163"/>
    </source>
</evidence>
<dbReference type="Pfam" id="PF02214">
    <property type="entry name" value="BTB_2"/>
    <property type="match status" value="1"/>
</dbReference>
<dbReference type="InterPro" id="IPR001646">
    <property type="entry name" value="5peptide_repeat"/>
</dbReference>
<dbReference type="InterPro" id="IPR011333">
    <property type="entry name" value="SKP1/BTB/POZ_sf"/>
</dbReference>
<sequence>MCQTQNVNTFPSSKWIKLNVGGKIYTTTIDTLMREPDSMLARMFSQSGSMMPSEKDEQGAYLIDRSARYFEPIINYLRHGQFVCEENVSLKGVLEEARFFGIYNLVTELEELLEKQEQEQQVADIPLTRMDVIKAIIQTSAITELRFQGVNLAGADLRKLDFRYVNFKYANMSRCNLSHTNLNYCCLERADLQFANLECAQLVSVRGLCANMARRR</sequence>
<dbReference type="InterPro" id="IPR003131">
    <property type="entry name" value="T1-type_BTB"/>
</dbReference>
<dbReference type="InterPro" id="IPR000210">
    <property type="entry name" value="BTB/POZ_dom"/>
</dbReference>
<dbReference type="Gene3D" id="2.160.20.80">
    <property type="entry name" value="E3 ubiquitin-protein ligase SopA"/>
    <property type="match status" value="1"/>
</dbReference>
<protein>
    <submittedName>
        <fullName evidence="2">CG14647</fullName>
    </submittedName>
</protein>
<reference evidence="2 3" key="1">
    <citation type="submission" date="2015-08" db="EMBL/GenBank/DDBJ databases">
        <title>Ancestral chromatin configuration constrains chromatin evolution on differentiating sex chromosomes in Drosophila.</title>
        <authorList>
            <person name="Zhou Q."/>
            <person name="Bachtrog D."/>
        </authorList>
    </citation>
    <scope>NUCLEOTIDE SEQUENCE [LARGE SCALE GENOMIC DNA]</scope>
    <source>
        <tissue evidence="2">Whole larvae</tissue>
    </source>
</reference>
<dbReference type="AlphaFoldDB" id="A0A0M3QYK0"/>
<dbReference type="CDD" id="cd18368">
    <property type="entry name" value="BTB_POZ_KCTD9"/>
    <property type="match status" value="1"/>
</dbReference>
<dbReference type="PANTHER" id="PTHR14136:SF17">
    <property type="entry name" value="BTB_POZ DOMAIN-CONTAINING PROTEIN KCTD9"/>
    <property type="match status" value="1"/>
</dbReference>
<dbReference type="EMBL" id="CP012526">
    <property type="protein sequence ID" value="ALC47813.1"/>
    <property type="molecule type" value="Genomic_DNA"/>
</dbReference>